<gene>
    <name evidence="9" type="ORF">GCM10011503_33350</name>
</gene>
<dbReference type="EMBL" id="BMKF01000005">
    <property type="protein sequence ID" value="GGB81918.1"/>
    <property type="molecule type" value="Genomic_DNA"/>
</dbReference>
<dbReference type="Gene3D" id="1.10.510.10">
    <property type="entry name" value="Transferase(Phosphotransferase) domain 1"/>
    <property type="match status" value="1"/>
</dbReference>
<dbReference type="PROSITE" id="PS50011">
    <property type="entry name" value="PROTEIN_KINASE_DOM"/>
    <property type="match status" value="1"/>
</dbReference>
<protein>
    <recommendedName>
        <fullName evidence="8">Protein kinase domain-containing protein</fullName>
    </recommendedName>
</protein>
<keyword evidence="7" id="KW-0812">Transmembrane</keyword>
<organism evidence="9 10">
    <name type="scientific">Henriciella pelagia</name>
    <dbReference type="NCBI Taxonomy" id="1977912"/>
    <lineage>
        <taxon>Bacteria</taxon>
        <taxon>Pseudomonadati</taxon>
        <taxon>Pseudomonadota</taxon>
        <taxon>Alphaproteobacteria</taxon>
        <taxon>Hyphomonadales</taxon>
        <taxon>Hyphomonadaceae</taxon>
        <taxon>Henriciella</taxon>
    </lineage>
</organism>
<dbReference type="InterPro" id="IPR000719">
    <property type="entry name" value="Prot_kinase_dom"/>
</dbReference>
<keyword evidence="4 6" id="KW-0067">ATP-binding</keyword>
<reference evidence="10" key="1">
    <citation type="journal article" date="2019" name="Int. J. Syst. Evol. Microbiol.">
        <title>The Global Catalogue of Microorganisms (GCM) 10K type strain sequencing project: providing services to taxonomists for standard genome sequencing and annotation.</title>
        <authorList>
            <consortium name="The Broad Institute Genomics Platform"/>
            <consortium name="The Broad Institute Genome Sequencing Center for Infectious Disease"/>
            <person name="Wu L."/>
            <person name="Ma J."/>
        </authorList>
    </citation>
    <scope>NUCLEOTIDE SEQUENCE [LARGE SCALE GENOMIC DNA]</scope>
    <source>
        <strain evidence="10">CGMCC 1.15928</strain>
    </source>
</reference>
<sequence length="808" mass="90652">MSEEKDTFERRVLQALDLAFEQPSEDRRAWAKARYADDPALLARVLSLLESDTTGQRDLRTGGARDILEDEPLPERAGAYKIESMIGRGGMGAVYLAHRDTDDFDHRVAVKVIRPGVLGQALITRFENERRILAKLNHAGIARLFDGGQLDDGSPYIIMEYVDGVPVTQWVADNDLGLDQRLRLFMQVCEAIGHAHQHLIVHRDITPSNVLVNRDGTVKVIDFGIAKPQTDVSAENDTGTNAKSLASMSFTPGFAAPERSRGAGANTLSDVYSLGKLLEAMLEGLELPGDLRSIIDKATQAEPGARYATVWTLSNDVRNLLDNYAVDAHRGGQLYRLRKYLRRHRAFVALASVFIVGIVTAFSLTLLQYQRAEAERREADQRFTEAREMANFMLFDLFDDLQPIAGNTEPLKTLTTRARTYLDGLSRSSRTDRSLELDTIRAYHRLANIEGNPIGPNLGRRDVSRDLLKQTRERLVTLHSTDTGNIETLRELTALSFSESVFAYIVDDDNEASIERAIEATNYSSQVLNHPDAQLADRILHLEVSMYQYKPYIWIDETQRAVDGYAELEAEYLDLEAQYPDSEEVQHSIAAFYTSFTEVQNWHVYFLNTDPADMIRVAGEAVRRADALSERHPDDQGYRRSHALAYYRKGMVHSDLEQFDLAIADQRRALQISERLLEEDPKNEGNQEVFGAVQSQLMSDLSSAGQHAEAIALSQAMIEPIIEDHRRAPTDPGFWRSYFHKMQMVGEVYAYAGQFDTACEYFDAAAVSGLAFDASVGTSANDRQHVLDPLILQQSACADGRFEDLVSE</sequence>
<evidence type="ECO:0000256" key="5">
    <source>
        <dbReference type="PROSITE-ProRule" id="PRU00339"/>
    </source>
</evidence>
<feature type="repeat" description="TPR" evidence="5">
    <location>
        <begin position="643"/>
        <end position="676"/>
    </location>
</feature>
<evidence type="ECO:0000256" key="6">
    <source>
        <dbReference type="PROSITE-ProRule" id="PRU10141"/>
    </source>
</evidence>
<dbReference type="InterPro" id="IPR008266">
    <property type="entry name" value="Tyr_kinase_AS"/>
</dbReference>
<evidence type="ECO:0000313" key="9">
    <source>
        <dbReference type="EMBL" id="GGB81918.1"/>
    </source>
</evidence>
<evidence type="ECO:0000256" key="2">
    <source>
        <dbReference type="ARBA" id="ARBA00022741"/>
    </source>
</evidence>
<dbReference type="InterPro" id="IPR017441">
    <property type="entry name" value="Protein_kinase_ATP_BS"/>
</dbReference>
<dbReference type="CDD" id="cd14014">
    <property type="entry name" value="STKc_PknB_like"/>
    <property type="match status" value="1"/>
</dbReference>
<evidence type="ECO:0000256" key="1">
    <source>
        <dbReference type="ARBA" id="ARBA00022679"/>
    </source>
</evidence>
<evidence type="ECO:0000256" key="7">
    <source>
        <dbReference type="SAM" id="Phobius"/>
    </source>
</evidence>
<dbReference type="PROSITE" id="PS00109">
    <property type="entry name" value="PROTEIN_KINASE_TYR"/>
    <property type="match status" value="1"/>
</dbReference>
<dbReference type="SUPFAM" id="SSF48452">
    <property type="entry name" value="TPR-like"/>
    <property type="match status" value="1"/>
</dbReference>
<dbReference type="Pfam" id="PF13181">
    <property type="entry name" value="TPR_8"/>
    <property type="match status" value="1"/>
</dbReference>
<keyword evidence="3" id="KW-0418">Kinase</keyword>
<feature type="domain" description="Protein kinase" evidence="8">
    <location>
        <begin position="80"/>
        <end position="347"/>
    </location>
</feature>
<dbReference type="PANTHER" id="PTHR43289:SF6">
    <property type="entry name" value="SERINE_THREONINE-PROTEIN KINASE NEKL-3"/>
    <property type="match status" value="1"/>
</dbReference>
<comment type="caution">
    <text evidence="9">The sequence shown here is derived from an EMBL/GenBank/DDBJ whole genome shotgun (WGS) entry which is preliminary data.</text>
</comment>
<dbReference type="InterPro" id="IPR019734">
    <property type="entry name" value="TPR_rpt"/>
</dbReference>
<keyword evidence="2 6" id="KW-0547">Nucleotide-binding</keyword>
<dbReference type="PROSITE" id="PS00107">
    <property type="entry name" value="PROTEIN_KINASE_ATP"/>
    <property type="match status" value="1"/>
</dbReference>
<dbReference type="PANTHER" id="PTHR43289">
    <property type="entry name" value="MITOGEN-ACTIVATED PROTEIN KINASE KINASE KINASE 20-RELATED"/>
    <property type="match status" value="1"/>
</dbReference>
<keyword evidence="1" id="KW-0808">Transferase</keyword>
<feature type="binding site" evidence="6">
    <location>
        <position position="111"/>
    </location>
    <ligand>
        <name>ATP</name>
        <dbReference type="ChEBI" id="CHEBI:30616"/>
    </ligand>
</feature>
<keyword evidence="7" id="KW-1133">Transmembrane helix</keyword>
<keyword evidence="10" id="KW-1185">Reference proteome</keyword>
<evidence type="ECO:0000313" key="10">
    <source>
        <dbReference type="Proteomes" id="UP000628854"/>
    </source>
</evidence>
<dbReference type="Pfam" id="PF00069">
    <property type="entry name" value="Pkinase"/>
    <property type="match status" value="1"/>
</dbReference>
<evidence type="ECO:0000259" key="8">
    <source>
        <dbReference type="PROSITE" id="PS50011"/>
    </source>
</evidence>
<dbReference type="SUPFAM" id="SSF56112">
    <property type="entry name" value="Protein kinase-like (PK-like)"/>
    <property type="match status" value="1"/>
</dbReference>
<dbReference type="RefSeq" id="WP_084393440.1">
    <property type="nucleotide sequence ID" value="NZ_BMKF01000005.1"/>
</dbReference>
<proteinExistence type="predicted"/>
<keyword evidence="5" id="KW-0802">TPR repeat</keyword>
<dbReference type="InterPro" id="IPR011990">
    <property type="entry name" value="TPR-like_helical_dom_sf"/>
</dbReference>
<keyword evidence="7" id="KW-0472">Membrane</keyword>
<dbReference type="Gene3D" id="1.25.40.10">
    <property type="entry name" value="Tetratricopeptide repeat domain"/>
    <property type="match status" value="1"/>
</dbReference>
<dbReference type="Proteomes" id="UP000628854">
    <property type="component" value="Unassembled WGS sequence"/>
</dbReference>
<dbReference type="PROSITE" id="PS50005">
    <property type="entry name" value="TPR"/>
    <property type="match status" value="1"/>
</dbReference>
<accession>A0ABQ1K205</accession>
<evidence type="ECO:0000256" key="4">
    <source>
        <dbReference type="ARBA" id="ARBA00022840"/>
    </source>
</evidence>
<dbReference type="Gene3D" id="3.30.200.20">
    <property type="entry name" value="Phosphorylase Kinase, domain 1"/>
    <property type="match status" value="1"/>
</dbReference>
<name>A0ABQ1K205_9PROT</name>
<evidence type="ECO:0000256" key="3">
    <source>
        <dbReference type="ARBA" id="ARBA00022777"/>
    </source>
</evidence>
<feature type="transmembrane region" description="Helical" evidence="7">
    <location>
        <begin position="346"/>
        <end position="367"/>
    </location>
</feature>
<dbReference type="InterPro" id="IPR011009">
    <property type="entry name" value="Kinase-like_dom_sf"/>
</dbReference>